<name>A0AAW6LIY5_RHOSG</name>
<dbReference type="RefSeq" id="WP_275232204.1">
    <property type="nucleotide sequence ID" value="NZ_JARDXE010000014.1"/>
</dbReference>
<sequence length="113" mass="11780">MPVHGMRIDVDGTVGEVELDADSNGVDGALRDVIKCDAVRPLFLAPEIVLWLNEDAIPTGDLALNQRATAIAAAHGFAASPCFGVAVLTGLDGDDVVSLTDEQKSSLLEIAHT</sequence>
<dbReference type="EMBL" id="JARDXE010000014">
    <property type="protein sequence ID" value="MDE8647642.1"/>
    <property type="molecule type" value="Genomic_DNA"/>
</dbReference>
<evidence type="ECO:0000313" key="3">
    <source>
        <dbReference type="Proteomes" id="UP001217325"/>
    </source>
</evidence>
<organism evidence="2 3">
    <name type="scientific">Rhodococcus qingshengii</name>
    <dbReference type="NCBI Taxonomy" id="334542"/>
    <lineage>
        <taxon>Bacteria</taxon>
        <taxon>Bacillati</taxon>
        <taxon>Actinomycetota</taxon>
        <taxon>Actinomycetes</taxon>
        <taxon>Mycobacteriales</taxon>
        <taxon>Nocardiaceae</taxon>
        <taxon>Rhodococcus</taxon>
        <taxon>Rhodococcus erythropolis group</taxon>
    </lineage>
</organism>
<dbReference type="InterPro" id="IPR024559">
    <property type="entry name" value="DUF3846"/>
</dbReference>
<accession>A0AAW6LIY5</accession>
<evidence type="ECO:0000259" key="1">
    <source>
        <dbReference type="Pfam" id="PF12957"/>
    </source>
</evidence>
<dbReference type="AlphaFoldDB" id="A0AAW6LIY5"/>
<comment type="caution">
    <text evidence="2">The sequence shown here is derived from an EMBL/GenBank/DDBJ whole genome shotgun (WGS) entry which is preliminary data.</text>
</comment>
<gene>
    <name evidence="2" type="ORF">PXH69_21945</name>
</gene>
<feature type="domain" description="DUF3846" evidence="1">
    <location>
        <begin position="7"/>
        <end position="109"/>
    </location>
</feature>
<proteinExistence type="predicted"/>
<reference evidence="2" key="1">
    <citation type="submission" date="2023-02" db="EMBL/GenBank/DDBJ databases">
        <title>A novel hydrolase synthesized by Rhodococcus erythropolis HQ is responsible for the detoxification of Zearalenone.</title>
        <authorList>
            <person name="Hu J."/>
            <person name="Xu J."/>
        </authorList>
    </citation>
    <scope>NUCLEOTIDE SEQUENCE</scope>
    <source>
        <strain evidence="2">HQ</strain>
    </source>
</reference>
<protein>
    <submittedName>
        <fullName evidence="2">DUF3846 domain-containing protein</fullName>
    </submittedName>
</protein>
<dbReference type="Proteomes" id="UP001217325">
    <property type="component" value="Unassembled WGS sequence"/>
</dbReference>
<dbReference type="Pfam" id="PF12957">
    <property type="entry name" value="DUF3846"/>
    <property type="match status" value="1"/>
</dbReference>
<evidence type="ECO:0000313" key="2">
    <source>
        <dbReference type="EMBL" id="MDE8647642.1"/>
    </source>
</evidence>